<comment type="caution">
    <text evidence="2">The sequence shown here is derived from an EMBL/GenBank/DDBJ whole genome shotgun (WGS) entry which is preliminary data.</text>
</comment>
<reference evidence="2 3" key="1">
    <citation type="submission" date="2018-03" db="EMBL/GenBank/DDBJ databases">
        <title>Genomic Encyclopedia of Archaeal and Bacterial Type Strains, Phase II (KMG-II): from individual species to whole genera.</title>
        <authorList>
            <person name="Goeker M."/>
        </authorList>
    </citation>
    <scope>NUCLEOTIDE SEQUENCE [LARGE SCALE GENOMIC DNA]</scope>
    <source>
        <strain evidence="2 3">DSM 24859</strain>
    </source>
</reference>
<organism evidence="2 3">
    <name type="scientific">Chitinophaga niastensis</name>
    <dbReference type="NCBI Taxonomy" id="536980"/>
    <lineage>
        <taxon>Bacteria</taxon>
        <taxon>Pseudomonadati</taxon>
        <taxon>Bacteroidota</taxon>
        <taxon>Chitinophagia</taxon>
        <taxon>Chitinophagales</taxon>
        <taxon>Chitinophagaceae</taxon>
        <taxon>Chitinophaga</taxon>
    </lineage>
</organism>
<name>A0A2P8HFG5_CHINA</name>
<gene>
    <name evidence="2" type="ORF">CLV51_105344</name>
</gene>
<evidence type="ECO:0000313" key="2">
    <source>
        <dbReference type="EMBL" id="PSL44969.1"/>
    </source>
</evidence>
<keyword evidence="3" id="KW-1185">Reference proteome</keyword>
<feature type="compositionally biased region" description="Basic and acidic residues" evidence="1">
    <location>
        <begin position="126"/>
        <end position="143"/>
    </location>
</feature>
<feature type="compositionally biased region" description="Basic and acidic residues" evidence="1">
    <location>
        <begin position="266"/>
        <end position="275"/>
    </location>
</feature>
<feature type="region of interest" description="Disordered" evidence="1">
    <location>
        <begin position="264"/>
        <end position="296"/>
    </location>
</feature>
<dbReference type="Proteomes" id="UP000240971">
    <property type="component" value="Unassembled WGS sequence"/>
</dbReference>
<dbReference type="AlphaFoldDB" id="A0A2P8HFG5"/>
<protein>
    <submittedName>
        <fullName evidence="2">Uncharacterized protein</fullName>
    </submittedName>
</protein>
<sequence>MAGSPAQINYIRHLNAFFAQVRKDDRLHAHHISLYMALFQVWNQYRFQNPFPILREEVMSLSRIGSRSTYVGCLKHLHVYQYIIYQPAKHPYAPSFVTILTLTDFIADPTTEQLSLFGGAMWPKSGPHDQYETGPHMRPESGPRTRPKSGPRSGPKVGHIYNKHINNLKREGVNTLPPTKKNEKNEVKKDQFDTGAPGAENADGAARNLPTLSEVQEFFNAHVYPEVEADKFFHHYQANGWRQGGKTLITDWQAAAHKWVLNIHPQKPESNDKHTKPATGAGRLHTNENKSYSDPL</sequence>
<accession>A0A2P8HFG5</accession>
<feature type="region of interest" description="Disordered" evidence="1">
    <location>
        <begin position="125"/>
        <end position="205"/>
    </location>
</feature>
<proteinExistence type="predicted"/>
<dbReference type="EMBL" id="PYAW01000005">
    <property type="protein sequence ID" value="PSL44969.1"/>
    <property type="molecule type" value="Genomic_DNA"/>
</dbReference>
<dbReference type="RefSeq" id="WP_106530388.1">
    <property type="nucleotide sequence ID" value="NZ_PYAW01000005.1"/>
</dbReference>
<evidence type="ECO:0000256" key="1">
    <source>
        <dbReference type="SAM" id="MobiDB-lite"/>
    </source>
</evidence>
<feature type="compositionally biased region" description="Basic and acidic residues" evidence="1">
    <location>
        <begin position="180"/>
        <end position="192"/>
    </location>
</feature>
<evidence type="ECO:0000313" key="3">
    <source>
        <dbReference type="Proteomes" id="UP000240971"/>
    </source>
</evidence>
<dbReference type="OrthoDB" id="1442826at2"/>